<reference evidence="3 4" key="1">
    <citation type="journal article" date="2023" name="Elife">
        <title>Identification of key yeast species and microbe-microbe interactions impacting larval growth of Drosophila in the wild.</title>
        <authorList>
            <person name="Mure A."/>
            <person name="Sugiura Y."/>
            <person name="Maeda R."/>
            <person name="Honda K."/>
            <person name="Sakurai N."/>
            <person name="Takahashi Y."/>
            <person name="Watada M."/>
            <person name="Katoh T."/>
            <person name="Gotoh A."/>
            <person name="Gotoh Y."/>
            <person name="Taniguchi I."/>
            <person name="Nakamura K."/>
            <person name="Hayashi T."/>
            <person name="Katayama T."/>
            <person name="Uemura T."/>
            <person name="Hattori Y."/>
        </authorList>
    </citation>
    <scope>NUCLEOTIDE SEQUENCE [LARGE SCALE GENOMIC DNA]</scope>
    <source>
        <strain evidence="3 4">KH-74</strain>
    </source>
</reference>
<keyword evidence="4" id="KW-1185">Reference proteome</keyword>
<evidence type="ECO:0000259" key="2">
    <source>
        <dbReference type="Pfam" id="PF05486"/>
    </source>
</evidence>
<dbReference type="Pfam" id="PF05486">
    <property type="entry name" value="SRP9-21"/>
    <property type="match status" value="1"/>
</dbReference>
<evidence type="ECO:0000313" key="4">
    <source>
        <dbReference type="Proteomes" id="UP001377567"/>
    </source>
</evidence>
<dbReference type="AlphaFoldDB" id="A0AAV5RSD9"/>
<evidence type="ECO:0000256" key="1">
    <source>
        <dbReference type="SAM" id="MobiDB-lite"/>
    </source>
</evidence>
<gene>
    <name evidence="3" type="ORF">DAKH74_002480</name>
</gene>
<feature type="compositionally biased region" description="Basic residues" evidence="1">
    <location>
        <begin position="88"/>
        <end position="105"/>
    </location>
</feature>
<feature type="compositionally biased region" description="Basic residues" evidence="1">
    <location>
        <begin position="145"/>
        <end position="160"/>
    </location>
</feature>
<feature type="domain" description="SRP9" evidence="2">
    <location>
        <begin position="3"/>
        <end position="77"/>
    </location>
</feature>
<dbReference type="Proteomes" id="UP001377567">
    <property type="component" value="Unassembled WGS sequence"/>
</dbReference>
<dbReference type="InterPro" id="IPR039432">
    <property type="entry name" value="SRP9_dom"/>
</dbReference>
<feature type="region of interest" description="Disordered" evidence="1">
    <location>
        <begin position="128"/>
        <end position="160"/>
    </location>
</feature>
<feature type="region of interest" description="Disordered" evidence="1">
    <location>
        <begin position="82"/>
        <end position="106"/>
    </location>
</feature>
<name>A0AAV5RSD9_MAUHU</name>
<comment type="caution">
    <text evidence="3">The sequence shown here is derived from an EMBL/GenBank/DDBJ whole genome shotgun (WGS) entry which is preliminary data.</text>
</comment>
<organism evidence="3 4">
    <name type="scientific">Maudiozyma humilis</name>
    <name type="common">Sour dough yeast</name>
    <name type="synonym">Kazachstania humilis</name>
    <dbReference type="NCBI Taxonomy" id="51915"/>
    <lineage>
        <taxon>Eukaryota</taxon>
        <taxon>Fungi</taxon>
        <taxon>Dikarya</taxon>
        <taxon>Ascomycota</taxon>
        <taxon>Saccharomycotina</taxon>
        <taxon>Saccharomycetes</taxon>
        <taxon>Saccharomycetales</taxon>
        <taxon>Saccharomycetaceae</taxon>
        <taxon>Maudiozyma</taxon>
    </lineage>
</organism>
<feature type="compositionally biased region" description="Low complexity" evidence="1">
    <location>
        <begin position="130"/>
        <end position="144"/>
    </location>
</feature>
<evidence type="ECO:0000313" key="3">
    <source>
        <dbReference type="EMBL" id="GMM53632.1"/>
    </source>
</evidence>
<proteinExistence type="predicted"/>
<sequence length="160" mass="17407">MSVKPLDSYIKSSVGLFEVGPSQSLFSITYRCPENAKKARVTFRTQNSHLGTSFKFSTNKSKDVSRLLNAMGPRGVSIVPGRIERQAARKGKKQSGGKRKRTRKSKIVDSIGVSSLIVNTKVAEYKPVQAAPATAGSNAAAAGNNKKKNNKKNKNKNKKR</sequence>
<dbReference type="EMBL" id="BTGD01000001">
    <property type="protein sequence ID" value="GMM53632.1"/>
    <property type="molecule type" value="Genomic_DNA"/>
</dbReference>
<protein>
    <submittedName>
        <fullName evidence="3">Signal recognition particle subunit</fullName>
    </submittedName>
</protein>
<accession>A0AAV5RSD9</accession>